<sequence>MRDGQVGEVTFTTLTRQAMPLIRYRTGDLASFSSVPCPCGTFLKTMSRVRGRRENQVRICGGSFLHFCQLDEWMLPFPELLDYRACLESEKVLRVEVVLKSGVDFQETQKKISQKVQEEIQSRYGCRMQIVLTRKAAGQEKCLNSMEKRKFLRTAENFSESV</sequence>
<dbReference type="PANTHER" id="PTHR36932">
    <property type="entry name" value="CAPSULAR POLYSACCHARIDE BIOSYNTHESIS PROTEIN"/>
    <property type="match status" value="1"/>
</dbReference>
<accession>A0A644ZDD1</accession>
<dbReference type="Gene3D" id="3.40.50.12780">
    <property type="entry name" value="N-terminal domain of ligase-like"/>
    <property type="match status" value="1"/>
</dbReference>
<protein>
    <submittedName>
        <fullName evidence="1">Phenylacetate-coenzyme A ligase</fullName>
        <ecNumber evidence="1">6.2.1.30</ecNumber>
    </submittedName>
</protein>
<name>A0A644ZDD1_9ZZZZ</name>
<dbReference type="PANTHER" id="PTHR36932:SF1">
    <property type="entry name" value="CAPSULAR POLYSACCHARIDE BIOSYNTHESIS PROTEIN"/>
    <property type="match status" value="1"/>
</dbReference>
<dbReference type="EC" id="6.2.1.30" evidence="1"/>
<dbReference type="SUPFAM" id="SSF56801">
    <property type="entry name" value="Acetyl-CoA synthetase-like"/>
    <property type="match status" value="1"/>
</dbReference>
<dbReference type="InterPro" id="IPR053158">
    <property type="entry name" value="CapK_Type1_Caps_Biosynth"/>
</dbReference>
<proteinExistence type="predicted"/>
<dbReference type="InterPro" id="IPR042099">
    <property type="entry name" value="ANL_N_sf"/>
</dbReference>
<evidence type="ECO:0000313" key="1">
    <source>
        <dbReference type="EMBL" id="MPM38759.1"/>
    </source>
</evidence>
<keyword evidence="1" id="KW-0436">Ligase</keyword>
<organism evidence="1">
    <name type="scientific">bioreactor metagenome</name>
    <dbReference type="NCBI Taxonomy" id="1076179"/>
    <lineage>
        <taxon>unclassified sequences</taxon>
        <taxon>metagenomes</taxon>
        <taxon>ecological metagenomes</taxon>
    </lineage>
</organism>
<dbReference type="EMBL" id="VSSQ01008399">
    <property type="protein sequence ID" value="MPM38759.1"/>
    <property type="molecule type" value="Genomic_DNA"/>
</dbReference>
<reference evidence="1" key="1">
    <citation type="submission" date="2019-08" db="EMBL/GenBank/DDBJ databases">
        <authorList>
            <person name="Kucharzyk K."/>
            <person name="Murdoch R.W."/>
            <person name="Higgins S."/>
            <person name="Loffler F."/>
        </authorList>
    </citation>
    <scope>NUCLEOTIDE SEQUENCE</scope>
</reference>
<gene>
    <name evidence="1" type="ORF">SDC9_85389</name>
</gene>
<dbReference type="GO" id="GO:0047475">
    <property type="term" value="F:phenylacetate-CoA ligase activity"/>
    <property type="evidence" value="ECO:0007669"/>
    <property type="project" value="UniProtKB-EC"/>
</dbReference>
<comment type="caution">
    <text evidence="1">The sequence shown here is derived from an EMBL/GenBank/DDBJ whole genome shotgun (WGS) entry which is preliminary data.</text>
</comment>
<dbReference type="AlphaFoldDB" id="A0A644ZDD1"/>